<keyword evidence="1" id="KW-0175">Coiled coil</keyword>
<dbReference type="PANTHER" id="PTHR39610">
    <property type="entry name" value="BZIP DOMAIN-CONTAINING PROTEIN-RELATED"/>
    <property type="match status" value="1"/>
</dbReference>
<name>A0A9Q1FKE9_SYNKA</name>
<dbReference type="OrthoDB" id="10018191at2759"/>
<gene>
    <name evidence="3" type="ORF">SKAU_G00170260</name>
</gene>
<organism evidence="3 4">
    <name type="scientific">Synaphobranchus kaupii</name>
    <name type="common">Kaup's arrowtooth eel</name>
    <dbReference type="NCBI Taxonomy" id="118154"/>
    <lineage>
        <taxon>Eukaryota</taxon>
        <taxon>Metazoa</taxon>
        <taxon>Chordata</taxon>
        <taxon>Craniata</taxon>
        <taxon>Vertebrata</taxon>
        <taxon>Euteleostomi</taxon>
        <taxon>Actinopterygii</taxon>
        <taxon>Neopterygii</taxon>
        <taxon>Teleostei</taxon>
        <taxon>Anguilliformes</taxon>
        <taxon>Synaphobranchidae</taxon>
        <taxon>Synaphobranchus</taxon>
    </lineage>
</organism>
<protein>
    <submittedName>
        <fullName evidence="3">Uncharacterized protein</fullName>
    </submittedName>
</protein>
<keyword evidence="4" id="KW-1185">Reference proteome</keyword>
<accession>A0A9Q1FKE9</accession>
<evidence type="ECO:0000256" key="1">
    <source>
        <dbReference type="SAM" id="Coils"/>
    </source>
</evidence>
<evidence type="ECO:0000313" key="4">
    <source>
        <dbReference type="Proteomes" id="UP001152622"/>
    </source>
</evidence>
<feature type="compositionally biased region" description="Basic and acidic residues" evidence="2">
    <location>
        <begin position="229"/>
        <end position="245"/>
    </location>
</feature>
<feature type="compositionally biased region" description="Polar residues" evidence="2">
    <location>
        <begin position="61"/>
        <end position="74"/>
    </location>
</feature>
<feature type="coiled-coil region" evidence="1">
    <location>
        <begin position="15"/>
        <end position="42"/>
    </location>
</feature>
<feature type="region of interest" description="Disordered" evidence="2">
    <location>
        <begin position="113"/>
        <end position="134"/>
    </location>
</feature>
<evidence type="ECO:0000313" key="3">
    <source>
        <dbReference type="EMBL" id="KAJ8360501.1"/>
    </source>
</evidence>
<evidence type="ECO:0000256" key="2">
    <source>
        <dbReference type="SAM" id="MobiDB-lite"/>
    </source>
</evidence>
<dbReference type="Proteomes" id="UP001152622">
    <property type="component" value="Chromosome 5"/>
</dbReference>
<sequence length="591" mass="67622">MRLIEEIMTVLGDTLFEYQEETERTKRENEILKRRLRDVELDAEARFPQSAPPLSVDRSIAEQQEWSSTEQDTESTLTAVKLEFTELQRDRQDTVEPATVGSVIPSPCLKRECDQDSRNQPTFPTPCGKRDCKQDSQSYRDLKMQIGNTKEEDPVPNVIHYQEIMQVVGDTLIEYQEETDRTKRENEFLRRRLQGTGLGDEAANVMPQSVPPRSVDRAIAVKLEFTELQRDRQGEEEHRGLEPAKDGSVIPSPKRECDQDTRNQPTFPTPCGKQDCKQGSQSHPDLKMQIGNTEEEDPVPTDIHYQVVGDTLIEYQEETDRTKRENEFLRRRLQWAGLDDEAAIPKSAPPLSVDRAIAEQQEWSSTRQDTESTLTAVKLEFTELQRDRRVEEEHQGLEPATVGPRDKEAFNLFSDPLPVWRLLELSPRIPNAIVDVKYAKMTKLQFLNAFFAERLMAVMQEIMQVVGDTLIEYQEETDRTKRENEILRRRLQGAGLDDEAALPRSAPPLSVDRAIAEQQGWSSTEQDTESTLTAVKLEFTELQRDRQDEEEHRGLEPATVGSKASFVCLWMSPADIFVFAVGLDTTSKILD</sequence>
<dbReference type="AlphaFoldDB" id="A0A9Q1FKE9"/>
<feature type="region of interest" description="Disordered" evidence="2">
    <location>
        <begin position="229"/>
        <end position="284"/>
    </location>
</feature>
<dbReference type="PANTHER" id="PTHR39610:SF2">
    <property type="entry name" value="BZIP DOMAIN-CONTAINING PROTEIN"/>
    <property type="match status" value="1"/>
</dbReference>
<proteinExistence type="predicted"/>
<comment type="caution">
    <text evidence="3">The sequence shown here is derived from an EMBL/GenBank/DDBJ whole genome shotgun (WGS) entry which is preliminary data.</text>
</comment>
<dbReference type="EMBL" id="JAINUF010000005">
    <property type="protein sequence ID" value="KAJ8360501.1"/>
    <property type="molecule type" value="Genomic_DNA"/>
</dbReference>
<reference evidence="3" key="1">
    <citation type="journal article" date="2023" name="Science">
        <title>Genome structures resolve the early diversification of teleost fishes.</title>
        <authorList>
            <person name="Parey E."/>
            <person name="Louis A."/>
            <person name="Montfort J."/>
            <person name="Bouchez O."/>
            <person name="Roques C."/>
            <person name="Iampietro C."/>
            <person name="Lluch J."/>
            <person name="Castinel A."/>
            <person name="Donnadieu C."/>
            <person name="Desvignes T."/>
            <person name="Floi Bucao C."/>
            <person name="Jouanno E."/>
            <person name="Wen M."/>
            <person name="Mejri S."/>
            <person name="Dirks R."/>
            <person name="Jansen H."/>
            <person name="Henkel C."/>
            <person name="Chen W.J."/>
            <person name="Zahm M."/>
            <person name="Cabau C."/>
            <person name="Klopp C."/>
            <person name="Thompson A.W."/>
            <person name="Robinson-Rechavi M."/>
            <person name="Braasch I."/>
            <person name="Lecointre G."/>
            <person name="Bobe J."/>
            <person name="Postlethwait J.H."/>
            <person name="Berthelot C."/>
            <person name="Roest Crollius H."/>
            <person name="Guiguen Y."/>
        </authorList>
    </citation>
    <scope>NUCLEOTIDE SEQUENCE</scope>
    <source>
        <strain evidence="3">WJC10195</strain>
    </source>
</reference>
<feature type="region of interest" description="Disordered" evidence="2">
    <location>
        <begin position="44"/>
        <end position="74"/>
    </location>
</feature>